<dbReference type="InterPro" id="IPR034733">
    <property type="entry name" value="AcCoA_carboxyl_beta"/>
</dbReference>
<dbReference type="Pfam" id="PF17848">
    <property type="entry name" value="Zn_ribbon_ACC"/>
    <property type="match status" value="1"/>
</dbReference>
<dbReference type="GO" id="GO:0008270">
    <property type="term" value="F:zinc ion binding"/>
    <property type="evidence" value="ECO:0007669"/>
    <property type="project" value="UniProtKB-KW"/>
</dbReference>
<proteinExistence type="inferred from homology"/>
<dbReference type="InterPro" id="IPR041010">
    <property type="entry name" value="Znf-ACC"/>
</dbReference>
<name>A0A0F9U6L2_9ZZZZ</name>
<feature type="region of interest" description="Disordered" evidence="12">
    <location>
        <begin position="1"/>
        <end position="29"/>
    </location>
</feature>
<feature type="domain" description="CoA carboxyltransferase N-terminal" evidence="13">
    <location>
        <begin position="38"/>
        <end position="295"/>
    </location>
</feature>
<keyword evidence="7" id="KW-0276">Fatty acid metabolism</keyword>
<evidence type="ECO:0000256" key="4">
    <source>
        <dbReference type="ARBA" id="ARBA00022723"/>
    </source>
</evidence>
<evidence type="ECO:0000259" key="13">
    <source>
        <dbReference type="PROSITE" id="PS50980"/>
    </source>
</evidence>
<dbReference type="PROSITE" id="PS50980">
    <property type="entry name" value="COA_CT_NTER"/>
    <property type="match status" value="1"/>
</dbReference>
<evidence type="ECO:0000256" key="1">
    <source>
        <dbReference type="ARBA" id="ARBA00004496"/>
    </source>
</evidence>
<keyword evidence="5" id="KW-0547">Nucleotide-binding</keyword>
<protein>
    <recommendedName>
        <fullName evidence="13">CoA carboxyltransferase N-terminal domain-containing protein</fullName>
    </recommendedName>
</protein>
<dbReference type="GO" id="GO:0003989">
    <property type="term" value="F:acetyl-CoA carboxylase activity"/>
    <property type="evidence" value="ECO:0007669"/>
    <property type="project" value="InterPro"/>
</dbReference>
<evidence type="ECO:0000256" key="2">
    <source>
        <dbReference type="ARBA" id="ARBA00022516"/>
    </source>
</evidence>
<evidence type="ECO:0000256" key="8">
    <source>
        <dbReference type="ARBA" id="ARBA00022833"/>
    </source>
</evidence>
<dbReference type="InterPro" id="IPR011762">
    <property type="entry name" value="COA_CT_N"/>
</dbReference>
<keyword evidence="9" id="KW-0067">ATP-binding</keyword>
<keyword evidence="11" id="KW-0275">Fatty acid biosynthesis</keyword>
<evidence type="ECO:0000256" key="9">
    <source>
        <dbReference type="ARBA" id="ARBA00022840"/>
    </source>
</evidence>
<evidence type="ECO:0000256" key="10">
    <source>
        <dbReference type="ARBA" id="ARBA00023098"/>
    </source>
</evidence>
<evidence type="ECO:0000256" key="7">
    <source>
        <dbReference type="ARBA" id="ARBA00022832"/>
    </source>
</evidence>
<dbReference type="PRINTS" id="PR01070">
    <property type="entry name" value="ACCCTRFRASEB"/>
</dbReference>
<keyword evidence="8" id="KW-0862">Zinc</keyword>
<dbReference type="GO" id="GO:0016740">
    <property type="term" value="F:transferase activity"/>
    <property type="evidence" value="ECO:0007669"/>
    <property type="project" value="UniProtKB-KW"/>
</dbReference>
<dbReference type="Gene3D" id="3.90.226.10">
    <property type="entry name" value="2-enoyl-CoA Hydratase, Chain A, domain 1"/>
    <property type="match status" value="1"/>
</dbReference>
<evidence type="ECO:0000256" key="3">
    <source>
        <dbReference type="ARBA" id="ARBA00022679"/>
    </source>
</evidence>
<evidence type="ECO:0000256" key="12">
    <source>
        <dbReference type="SAM" id="MobiDB-lite"/>
    </source>
</evidence>
<dbReference type="GO" id="GO:0009317">
    <property type="term" value="C:acetyl-CoA carboxylase complex"/>
    <property type="evidence" value="ECO:0007669"/>
    <property type="project" value="InterPro"/>
</dbReference>
<dbReference type="Pfam" id="PF01039">
    <property type="entry name" value="Carboxyl_trans"/>
    <property type="match status" value="1"/>
</dbReference>
<keyword evidence="2" id="KW-0444">Lipid biosynthesis</keyword>
<keyword evidence="4" id="KW-0479">Metal-binding</keyword>
<dbReference type="GO" id="GO:0006633">
    <property type="term" value="P:fatty acid biosynthetic process"/>
    <property type="evidence" value="ECO:0007669"/>
    <property type="project" value="UniProtKB-KW"/>
</dbReference>
<dbReference type="PANTHER" id="PTHR42995:SF5">
    <property type="entry name" value="ACETYL-COENZYME A CARBOXYLASE CARBOXYL TRANSFERASE SUBUNIT BETA, CHLOROPLASTIC"/>
    <property type="match status" value="1"/>
</dbReference>
<evidence type="ECO:0000313" key="14">
    <source>
        <dbReference type="EMBL" id="KKN82957.1"/>
    </source>
</evidence>
<evidence type="ECO:0000256" key="11">
    <source>
        <dbReference type="ARBA" id="ARBA00023160"/>
    </source>
</evidence>
<dbReference type="InterPro" id="IPR029045">
    <property type="entry name" value="ClpP/crotonase-like_dom_sf"/>
</dbReference>
<evidence type="ECO:0000256" key="6">
    <source>
        <dbReference type="ARBA" id="ARBA00022771"/>
    </source>
</evidence>
<dbReference type="PANTHER" id="PTHR42995">
    <property type="entry name" value="ACETYL-COENZYME A CARBOXYLASE CARBOXYL TRANSFERASE SUBUNIT BETA, CHLOROPLASTIC"/>
    <property type="match status" value="1"/>
</dbReference>
<dbReference type="EMBL" id="LAZR01000192">
    <property type="protein sequence ID" value="KKN82957.1"/>
    <property type="molecule type" value="Genomic_DNA"/>
</dbReference>
<dbReference type="AlphaFoldDB" id="A0A0F9U6L2"/>
<organism evidence="14">
    <name type="scientific">marine sediment metagenome</name>
    <dbReference type="NCBI Taxonomy" id="412755"/>
    <lineage>
        <taxon>unclassified sequences</taxon>
        <taxon>metagenomes</taxon>
        <taxon>ecological metagenomes</taxon>
    </lineage>
</organism>
<comment type="subcellular location">
    <subcellularLocation>
        <location evidence="1">Cytoplasm</location>
    </subcellularLocation>
</comment>
<dbReference type="InterPro" id="IPR000438">
    <property type="entry name" value="Acetyl_CoA_COase_Trfase_b_su"/>
</dbReference>
<dbReference type="SUPFAM" id="SSF52096">
    <property type="entry name" value="ClpP/crotonase"/>
    <property type="match status" value="1"/>
</dbReference>
<gene>
    <name evidence="14" type="ORF">LCGC14_0303720</name>
</gene>
<accession>A0A0F9U6L2</accession>
<dbReference type="HAMAP" id="MF_01395">
    <property type="entry name" value="AcetylCoA_CT_beta"/>
    <property type="match status" value="1"/>
</dbReference>
<keyword evidence="10" id="KW-0443">Lipid metabolism</keyword>
<evidence type="ECO:0000256" key="5">
    <source>
        <dbReference type="ARBA" id="ARBA00022741"/>
    </source>
</evidence>
<reference evidence="14" key="1">
    <citation type="journal article" date="2015" name="Nature">
        <title>Complex archaea that bridge the gap between prokaryotes and eukaryotes.</title>
        <authorList>
            <person name="Spang A."/>
            <person name="Saw J.H."/>
            <person name="Jorgensen S.L."/>
            <person name="Zaremba-Niedzwiedzka K."/>
            <person name="Martijn J."/>
            <person name="Lind A.E."/>
            <person name="van Eijk R."/>
            <person name="Schleper C."/>
            <person name="Guy L."/>
            <person name="Ettema T.J."/>
        </authorList>
    </citation>
    <scope>NUCLEOTIDE SEQUENCE</scope>
</reference>
<sequence length="295" mass="32075">MADIPDDMLNGGNVEGPYRPDAFEGPAMRGKKDIPDGLWMRCSGCENMLYRKQVAENMEVCPKCQHHFRVGGRQRVDQLADPESFAEMFTDIVPADPLAFEWLGQTYEQRITKEQEKTGNSEAVLTGTAYIKGRRIAMGIMDGDFLMGSMGSVLGERLTLLIEHATEGALPLVIVCMSGGARMHEGALSLMQMGKTSAALARLDDAGGLYISILADPTTGGTTASFAMLADIILAEPGALIGFAGQRVISNTIRAELPNGFQRAEFLLEHGFIDHIVPRPDLRSEIARVIDLCGR</sequence>
<keyword evidence="6" id="KW-0863">Zinc-finger</keyword>
<keyword evidence="3" id="KW-0808">Transferase</keyword>
<comment type="caution">
    <text evidence="14">The sequence shown here is derived from an EMBL/GenBank/DDBJ whole genome shotgun (WGS) entry which is preliminary data.</text>
</comment>
<dbReference type="GO" id="GO:0005524">
    <property type="term" value="F:ATP binding"/>
    <property type="evidence" value="ECO:0007669"/>
    <property type="project" value="UniProtKB-KW"/>
</dbReference>
<dbReference type="GO" id="GO:2001295">
    <property type="term" value="P:malonyl-CoA biosynthetic process"/>
    <property type="evidence" value="ECO:0007669"/>
    <property type="project" value="TreeGrafter"/>
</dbReference>
<dbReference type="NCBIfam" id="TIGR00515">
    <property type="entry name" value="accD"/>
    <property type="match status" value="1"/>
</dbReference>